<sequence>MSDDIQIDLSATQASSERIRDLLVAARRDLNLSLYEYTSKIRIAPSEIPHSHPVLTLNNRLDKKNDLICTYIHEQMHWYVTWFSHAHTKAWHSVINDIKSRYPDIPIKFPEGANTHFSSLLHVLVNWLEIEAASAVLGREVAVEVASKNWVYGGIYKIVLRDWDELSTLFHEVGVAPIRMATDMTPEDFALAARMEEAPIN</sequence>
<organism evidence="1 2">
    <name type="scientific">Methylobacterium aquaticum</name>
    <dbReference type="NCBI Taxonomy" id="270351"/>
    <lineage>
        <taxon>Bacteria</taxon>
        <taxon>Pseudomonadati</taxon>
        <taxon>Pseudomonadota</taxon>
        <taxon>Alphaproteobacteria</taxon>
        <taxon>Hyphomicrobiales</taxon>
        <taxon>Methylobacteriaceae</taxon>
        <taxon>Methylobacterium</taxon>
    </lineage>
</organism>
<gene>
    <name evidence="1" type="ORF">Maq22A_2p42465</name>
</gene>
<keyword evidence="1" id="KW-0614">Plasmid</keyword>
<geneLocation type="plasmid" evidence="2">
    <name>pMaq22A_2p DNA</name>
</geneLocation>
<dbReference type="Proteomes" id="UP000061432">
    <property type="component" value="Plasmid pMaq22A_2p"/>
</dbReference>
<dbReference type="KEGG" id="maqu:Maq22A_2p42465"/>
<dbReference type="RefSeq" id="WP_145984790.1">
    <property type="nucleotide sequence ID" value="NZ_AP014706.1"/>
</dbReference>
<evidence type="ECO:0000313" key="1">
    <source>
        <dbReference type="EMBL" id="BAQ50225.1"/>
    </source>
</evidence>
<reference evidence="1 2" key="1">
    <citation type="journal article" date="2015" name="Genome Announc.">
        <title>Complete Genome Sequence of Methylobacterium aquaticum Strain 22A, Isolated from Racomitrium japonicum Moss.</title>
        <authorList>
            <person name="Tani A."/>
            <person name="Ogura Y."/>
            <person name="Hayashi T."/>
            <person name="Kimbara K."/>
        </authorList>
    </citation>
    <scope>NUCLEOTIDE SEQUENCE [LARGE SCALE GENOMIC DNA]</scope>
    <source>
        <strain evidence="1 2">MA-22A</strain>
        <plasmid evidence="2">Plasmid pMaq22A_2p DNA</plasmid>
    </source>
</reference>
<dbReference type="PATRIC" id="fig|270351.10.peg.7403"/>
<proteinExistence type="predicted"/>
<evidence type="ECO:0000313" key="2">
    <source>
        <dbReference type="Proteomes" id="UP000061432"/>
    </source>
</evidence>
<dbReference type="AlphaFoldDB" id="A0A0C6G2B3"/>
<protein>
    <submittedName>
        <fullName evidence="1">Uncharacterized protein</fullName>
    </submittedName>
</protein>
<accession>A0A0C6G2B3</accession>
<name>A0A0C6G2B3_9HYPH</name>
<dbReference type="OrthoDB" id="5195461at2"/>
<dbReference type="EMBL" id="AP014706">
    <property type="protein sequence ID" value="BAQ50225.1"/>
    <property type="molecule type" value="Genomic_DNA"/>
</dbReference>
<reference evidence="2" key="2">
    <citation type="submission" date="2015-01" db="EMBL/GenBank/DDBJ databases">
        <title>Complete genome sequence of Methylobacterium aquaticum strain 22A.</title>
        <authorList>
            <person name="Tani A."/>
            <person name="Ogura Y."/>
            <person name="Hayashi T."/>
        </authorList>
    </citation>
    <scope>NUCLEOTIDE SEQUENCE [LARGE SCALE GENOMIC DNA]</scope>
    <source>
        <strain evidence="2">MA-22A</strain>
        <plasmid evidence="2">Plasmid pMaq22A_2p DNA</plasmid>
    </source>
</reference>